<reference evidence="1 2" key="1">
    <citation type="submission" date="2020-10" db="EMBL/GenBank/DDBJ databases">
        <title>Ca. Dormibacterota MAGs.</title>
        <authorList>
            <person name="Montgomery K."/>
        </authorList>
    </citation>
    <scope>NUCLEOTIDE SEQUENCE [LARGE SCALE GENOMIC DNA]</scope>
    <source>
        <strain evidence="1">SC8811_S16_3</strain>
    </source>
</reference>
<accession>A0A934N7U5</accession>
<evidence type="ECO:0000313" key="2">
    <source>
        <dbReference type="Proteomes" id="UP000620075"/>
    </source>
</evidence>
<dbReference type="Proteomes" id="UP000620075">
    <property type="component" value="Unassembled WGS sequence"/>
</dbReference>
<organism evidence="1 2">
    <name type="scientific">Candidatus Dormiibacter inghamiae</name>
    <dbReference type="NCBI Taxonomy" id="3127013"/>
    <lineage>
        <taxon>Bacteria</taxon>
        <taxon>Bacillati</taxon>
        <taxon>Candidatus Dormiibacterota</taxon>
        <taxon>Candidatus Dormibacteria</taxon>
        <taxon>Candidatus Dormibacterales</taxon>
        <taxon>Candidatus Dormibacteraceae</taxon>
        <taxon>Candidatus Dormiibacter</taxon>
    </lineage>
</organism>
<evidence type="ECO:0000313" key="1">
    <source>
        <dbReference type="EMBL" id="MBJ7604055.1"/>
    </source>
</evidence>
<name>A0A934N7U5_9BACT</name>
<dbReference type="Gene3D" id="3.40.50.150">
    <property type="entry name" value="Vaccinia Virus protein VP39"/>
    <property type="match status" value="1"/>
</dbReference>
<dbReference type="InterPro" id="IPR029063">
    <property type="entry name" value="SAM-dependent_MTases_sf"/>
</dbReference>
<dbReference type="PANTHER" id="PTHR38451:SF1">
    <property type="entry name" value="TRNA (ADENINE(22)-N(1))-METHYLTRANSFERASE"/>
    <property type="match status" value="1"/>
</dbReference>
<sequence length="156" mass="16288">MPGAARQRVRLTPRLRAVLAAVPAAGSVADIGAGGGQVALALRRRGLEVIATELTEAGCALLPADLNRRCGDGLQALLPGEVDGAVLAGLGGHSIIRILTRSPAVVASLAWLVLQPQQHSDALEQWLSDAGYKVEQRSAVMERGRSHTVLRARPPA</sequence>
<comment type="caution">
    <text evidence="1">The sequence shown here is derived from an EMBL/GenBank/DDBJ whole genome shotgun (WGS) entry which is preliminary data.</text>
</comment>
<dbReference type="EMBL" id="JAEKNQ010000051">
    <property type="protein sequence ID" value="MBJ7604055.1"/>
    <property type="molecule type" value="Genomic_DNA"/>
</dbReference>
<dbReference type="Pfam" id="PF12847">
    <property type="entry name" value="Methyltransf_18"/>
    <property type="match status" value="1"/>
</dbReference>
<gene>
    <name evidence="1" type="ORF">JF888_12815</name>
</gene>
<proteinExistence type="predicted"/>
<protein>
    <submittedName>
        <fullName evidence="1">tRNA (Adenine(22)-N(1))-methyltransferase TrmK</fullName>
    </submittedName>
</protein>
<dbReference type="PANTHER" id="PTHR38451">
    <property type="entry name" value="TRNA (ADENINE(22)-N(1))-METHYLTRANSFERASE"/>
    <property type="match status" value="1"/>
</dbReference>
<dbReference type="RefSeq" id="WP_338181040.1">
    <property type="nucleotide sequence ID" value="NZ_JAEKNQ010000051.1"/>
</dbReference>
<dbReference type="AlphaFoldDB" id="A0A934N7U5"/>
<dbReference type="SUPFAM" id="SSF53335">
    <property type="entry name" value="S-adenosyl-L-methionine-dependent methyltransferases"/>
    <property type="match status" value="1"/>
</dbReference>